<dbReference type="EMBL" id="JAROAS010000024">
    <property type="protein sequence ID" value="MED4128990.1"/>
    <property type="molecule type" value="Genomic_DNA"/>
</dbReference>
<evidence type="ECO:0000256" key="1">
    <source>
        <dbReference type="ARBA" id="ARBA00004141"/>
    </source>
</evidence>
<evidence type="ECO:0000313" key="8">
    <source>
        <dbReference type="EMBL" id="MED4128990.1"/>
    </source>
</evidence>
<feature type="transmembrane region" description="Helical" evidence="6">
    <location>
        <begin position="164"/>
        <end position="190"/>
    </location>
</feature>
<keyword evidence="5 6" id="KW-0472">Membrane</keyword>
<dbReference type="PROSITE" id="PS50928">
    <property type="entry name" value="ABC_TM1"/>
    <property type="match status" value="1"/>
</dbReference>
<dbReference type="PANTHER" id="PTHR30177:SF4">
    <property type="entry name" value="OSMOPROTECTANT IMPORT PERMEASE PROTEIN OSMW"/>
    <property type="match status" value="1"/>
</dbReference>
<comment type="caution">
    <text evidence="8">The sequence shown here is derived from an EMBL/GenBank/DDBJ whole genome shotgun (WGS) entry which is preliminary data.</text>
</comment>
<comment type="similarity">
    <text evidence="6">Belongs to the binding-protein-dependent transport system permease family.</text>
</comment>
<dbReference type="CDD" id="cd06261">
    <property type="entry name" value="TM_PBP2"/>
    <property type="match status" value="1"/>
</dbReference>
<evidence type="ECO:0000313" key="9">
    <source>
        <dbReference type="Proteomes" id="UP001341820"/>
    </source>
</evidence>
<organism evidence="8 9">
    <name type="scientific">Shouchella miscanthi</name>
    <dbReference type="NCBI Taxonomy" id="2598861"/>
    <lineage>
        <taxon>Bacteria</taxon>
        <taxon>Bacillati</taxon>
        <taxon>Bacillota</taxon>
        <taxon>Bacilli</taxon>
        <taxon>Bacillales</taxon>
        <taxon>Bacillaceae</taxon>
        <taxon>Shouchella</taxon>
    </lineage>
</organism>
<feature type="transmembrane region" description="Helical" evidence="6">
    <location>
        <begin position="196"/>
        <end position="219"/>
    </location>
</feature>
<dbReference type="InterPro" id="IPR000515">
    <property type="entry name" value="MetI-like"/>
</dbReference>
<keyword evidence="2 6" id="KW-0813">Transport</keyword>
<feature type="transmembrane region" description="Helical" evidence="6">
    <location>
        <begin position="36"/>
        <end position="59"/>
    </location>
</feature>
<evidence type="ECO:0000256" key="4">
    <source>
        <dbReference type="ARBA" id="ARBA00022989"/>
    </source>
</evidence>
<keyword evidence="4 6" id="KW-1133">Transmembrane helix</keyword>
<gene>
    <name evidence="8" type="ORF">P5F74_12655</name>
</gene>
<feature type="transmembrane region" description="Helical" evidence="6">
    <location>
        <begin position="96"/>
        <end position="115"/>
    </location>
</feature>
<dbReference type="Gene3D" id="1.10.3720.10">
    <property type="entry name" value="MetI-like"/>
    <property type="match status" value="1"/>
</dbReference>
<evidence type="ECO:0000256" key="6">
    <source>
        <dbReference type="RuleBase" id="RU363032"/>
    </source>
</evidence>
<sequence length="230" mass="24369">MGKKKLYKKEGSQLSEFIEFVKINSTSMFNLTMEHIILVGMAILIAIVIGVSIGIYLTVNDTLAETVLAAASILLTIPSLALFGIMIPFFSIIGHGIGFVPALTALVLYSLLPIIRNTYTGIKNVDPNVIDAANGLGMKKMQRLIQVEIPNGLPVMMAGIRTAVVMNIGIGVIAAFIGAGGLGSFIVQGISRGDMYSIVAGAVLVSLLAIIADTILLVLQKWFTPKGATH</sequence>
<feature type="domain" description="ABC transmembrane type-1" evidence="7">
    <location>
        <begin position="32"/>
        <end position="216"/>
    </location>
</feature>
<evidence type="ECO:0000256" key="5">
    <source>
        <dbReference type="ARBA" id="ARBA00023136"/>
    </source>
</evidence>
<dbReference type="InterPro" id="IPR035906">
    <property type="entry name" value="MetI-like_sf"/>
</dbReference>
<evidence type="ECO:0000256" key="2">
    <source>
        <dbReference type="ARBA" id="ARBA00022448"/>
    </source>
</evidence>
<name>A0ABU6NLN8_9BACI</name>
<keyword evidence="9" id="KW-1185">Reference proteome</keyword>
<keyword evidence="3 6" id="KW-0812">Transmembrane</keyword>
<feature type="transmembrane region" description="Helical" evidence="6">
    <location>
        <begin position="66"/>
        <end position="90"/>
    </location>
</feature>
<comment type="subcellular location">
    <subcellularLocation>
        <location evidence="6">Cell membrane</location>
        <topology evidence="6">Multi-pass membrane protein</topology>
    </subcellularLocation>
    <subcellularLocation>
        <location evidence="1">Membrane</location>
        <topology evidence="1">Multi-pass membrane protein</topology>
    </subcellularLocation>
</comment>
<protein>
    <submittedName>
        <fullName evidence="8">ABC transporter permease</fullName>
    </submittedName>
</protein>
<dbReference type="Proteomes" id="UP001341820">
    <property type="component" value="Unassembled WGS sequence"/>
</dbReference>
<dbReference type="SUPFAM" id="SSF161098">
    <property type="entry name" value="MetI-like"/>
    <property type="match status" value="1"/>
</dbReference>
<accession>A0ABU6NLN8</accession>
<dbReference type="InterPro" id="IPR051204">
    <property type="entry name" value="ABC_transp_perm/SBD"/>
</dbReference>
<reference evidence="8 9" key="1">
    <citation type="submission" date="2023-03" db="EMBL/GenBank/DDBJ databases">
        <title>Bacillus Genome Sequencing.</title>
        <authorList>
            <person name="Dunlap C."/>
        </authorList>
    </citation>
    <scope>NUCLEOTIDE SEQUENCE [LARGE SCALE GENOMIC DNA]</scope>
    <source>
        <strain evidence="8 9">B-4107</strain>
    </source>
</reference>
<evidence type="ECO:0000259" key="7">
    <source>
        <dbReference type="PROSITE" id="PS50928"/>
    </source>
</evidence>
<dbReference type="Pfam" id="PF00528">
    <property type="entry name" value="BPD_transp_1"/>
    <property type="match status" value="1"/>
</dbReference>
<proteinExistence type="inferred from homology"/>
<evidence type="ECO:0000256" key="3">
    <source>
        <dbReference type="ARBA" id="ARBA00022692"/>
    </source>
</evidence>
<dbReference type="PANTHER" id="PTHR30177">
    <property type="entry name" value="GLYCINE BETAINE/L-PROLINE TRANSPORT SYSTEM PERMEASE PROTEIN PROW"/>
    <property type="match status" value="1"/>
</dbReference>